<proteinExistence type="predicted"/>
<feature type="non-terminal residue" evidence="1">
    <location>
        <position position="1"/>
    </location>
</feature>
<name>A0AAV5WXR4_9BILA</name>
<accession>A0AAV5WXR4</accession>
<gene>
    <name evidence="1" type="ORF">PFISCL1PPCAC_26350</name>
</gene>
<feature type="non-terminal residue" evidence="1">
    <location>
        <position position="374"/>
    </location>
</feature>
<evidence type="ECO:0000313" key="2">
    <source>
        <dbReference type="Proteomes" id="UP001432322"/>
    </source>
</evidence>
<evidence type="ECO:0008006" key="3">
    <source>
        <dbReference type="Google" id="ProtNLM"/>
    </source>
</evidence>
<dbReference type="Proteomes" id="UP001432322">
    <property type="component" value="Unassembled WGS sequence"/>
</dbReference>
<dbReference type="EMBL" id="BTSY01000007">
    <property type="protein sequence ID" value="GMT35053.1"/>
    <property type="molecule type" value="Genomic_DNA"/>
</dbReference>
<reference evidence="1" key="1">
    <citation type="submission" date="2023-10" db="EMBL/GenBank/DDBJ databases">
        <title>Genome assembly of Pristionchus species.</title>
        <authorList>
            <person name="Yoshida K."/>
            <person name="Sommer R.J."/>
        </authorList>
    </citation>
    <scope>NUCLEOTIDE SEQUENCE</scope>
    <source>
        <strain evidence="1">RS5133</strain>
    </source>
</reference>
<organism evidence="1 2">
    <name type="scientific">Pristionchus fissidentatus</name>
    <dbReference type="NCBI Taxonomy" id="1538716"/>
    <lineage>
        <taxon>Eukaryota</taxon>
        <taxon>Metazoa</taxon>
        <taxon>Ecdysozoa</taxon>
        <taxon>Nematoda</taxon>
        <taxon>Chromadorea</taxon>
        <taxon>Rhabditida</taxon>
        <taxon>Rhabditina</taxon>
        <taxon>Diplogasteromorpha</taxon>
        <taxon>Diplogasteroidea</taxon>
        <taxon>Neodiplogasteridae</taxon>
        <taxon>Pristionchus</taxon>
    </lineage>
</organism>
<sequence length="374" mass="43119">ARQSPSTCVMSGVDSITSQVKSLDLIGSERNRPLRTQHTPDDLNYVDIKPAQRPSVKHGTRGEQIDLLVNWYQLNLQLTKTQTIYIYELKMEEERREQGVKKYVEIKNYTTIAQIFWDMVRSKKNREIFSHPFSLVFDDKKRMFTPCRLNVPGDPLWKGKVRVLMEISSMFDINPDKTTTDEEACARYLNHLLSQKSRWIPPKNADRREIEFSKRFVQVGGGMYLIPRTDDIPTIPVQKGVQFWVGLYATVRRMEDESPVFLFGLSNKLFVELNLKLTDFYAGINDFHPVDRRSCLSDKAANDFDHKLGGVKLKCAKCPVIDKDGLVVACKDRHFKLVGISKGEFPSNYEMRVEDKGLQERDLTVTKNDGSRIT</sequence>
<evidence type="ECO:0000313" key="1">
    <source>
        <dbReference type="EMBL" id="GMT35053.1"/>
    </source>
</evidence>
<comment type="caution">
    <text evidence="1">The sequence shown here is derived from an EMBL/GenBank/DDBJ whole genome shotgun (WGS) entry which is preliminary data.</text>
</comment>
<dbReference type="AlphaFoldDB" id="A0AAV5WXR4"/>
<protein>
    <recommendedName>
        <fullName evidence="3">Decapping nuclease</fullName>
    </recommendedName>
</protein>
<keyword evidence="2" id="KW-1185">Reference proteome</keyword>